<dbReference type="GO" id="GO:0005634">
    <property type="term" value="C:nucleus"/>
    <property type="evidence" value="ECO:0007669"/>
    <property type="project" value="TreeGrafter"/>
</dbReference>
<feature type="compositionally biased region" description="Basic and acidic residues" evidence="1">
    <location>
        <begin position="325"/>
        <end position="334"/>
    </location>
</feature>
<dbReference type="InterPro" id="IPR035925">
    <property type="entry name" value="BSD_dom_sf"/>
</dbReference>
<feature type="region of interest" description="Disordered" evidence="1">
    <location>
        <begin position="281"/>
        <end position="334"/>
    </location>
</feature>
<dbReference type="Gene3D" id="1.10.3970.10">
    <property type="entry name" value="BSD domain"/>
    <property type="match status" value="1"/>
</dbReference>
<gene>
    <name evidence="3" type="ORF">INT44_009065</name>
</gene>
<dbReference type="AlphaFoldDB" id="A0A8H7Q2Y0"/>
<dbReference type="SMART" id="SM00751">
    <property type="entry name" value="BSD"/>
    <property type="match status" value="1"/>
</dbReference>
<organism evidence="3 4">
    <name type="scientific">Umbelopsis vinacea</name>
    <dbReference type="NCBI Taxonomy" id="44442"/>
    <lineage>
        <taxon>Eukaryota</taxon>
        <taxon>Fungi</taxon>
        <taxon>Fungi incertae sedis</taxon>
        <taxon>Mucoromycota</taxon>
        <taxon>Mucoromycotina</taxon>
        <taxon>Umbelopsidomycetes</taxon>
        <taxon>Umbelopsidales</taxon>
        <taxon>Umbelopsidaceae</taxon>
        <taxon>Umbelopsis</taxon>
    </lineage>
</organism>
<dbReference type="PROSITE" id="PS50858">
    <property type="entry name" value="BSD"/>
    <property type="match status" value="1"/>
</dbReference>
<feature type="region of interest" description="Disordered" evidence="1">
    <location>
        <begin position="38"/>
        <end position="62"/>
    </location>
</feature>
<dbReference type="PANTHER" id="PTHR16019">
    <property type="entry name" value="SYNAPSE-ASSOCIATED PROTEIN"/>
    <property type="match status" value="1"/>
</dbReference>
<dbReference type="SUPFAM" id="SSF140383">
    <property type="entry name" value="BSD domain-like"/>
    <property type="match status" value="1"/>
</dbReference>
<dbReference type="Pfam" id="PF03909">
    <property type="entry name" value="BSD"/>
    <property type="match status" value="1"/>
</dbReference>
<keyword evidence="4" id="KW-1185">Reference proteome</keyword>
<dbReference type="GO" id="GO:0005794">
    <property type="term" value="C:Golgi apparatus"/>
    <property type="evidence" value="ECO:0007669"/>
    <property type="project" value="TreeGrafter"/>
</dbReference>
<dbReference type="InterPro" id="IPR005607">
    <property type="entry name" value="BSD_dom"/>
</dbReference>
<name>A0A8H7Q2Y0_9FUNG</name>
<proteinExistence type="predicted"/>
<sequence length="334" mass="37596">MRYTLLTRPMFRIKGGLQFNRIFFASQHQSLLKMSNITSETESADKSEAPPTTPQLSTGKQSRFQVPGGLFSSFQTRQLFGNVSNSVNAFSQNFQQKAKDLPSSWNSISQKLQHLPTDIAHLPQSFETERDQFVKGKSNTERTARKGSEHVAAWVGFGEYEEILKSKILSLSTDRRNFLIDPPEGAAYQFDLGIYGPVAAATLKEDPNLSKMRFELVPRIIKEPGFWHNYFYRVMLVKKSVFDGDDSNRGDIYEGNDAEEEKKEDVLFNFNDVEGDQEIDAAEDASGLAEEMSVSQPSFAKESKNAVLSPSDTPSAPADMEDWEREMREAAGLF</sequence>
<dbReference type="InterPro" id="IPR051494">
    <property type="entry name" value="BSD_domain-containing"/>
</dbReference>
<protein>
    <recommendedName>
        <fullName evidence="2">BSD domain-containing protein</fullName>
    </recommendedName>
</protein>
<evidence type="ECO:0000256" key="1">
    <source>
        <dbReference type="SAM" id="MobiDB-lite"/>
    </source>
</evidence>
<dbReference type="OrthoDB" id="47923at2759"/>
<dbReference type="Proteomes" id="UP000612746">
    <property type="component" value="Unassembled WGS sequence"/>
</dbReference>
<comment type="caution">
    <text evidence="3">The sequence shown here is derived from an EMBL/GenBank/DDBJ whole genome shotgun (WGS) entry which is preliminary data.</text>
</comment>
<dbReference type="PANTHER" id="PTHR16019:SF6">
    <property type="entry name" value="SYNAPSE-ASSOCIATED PROTEIN 1"/>
    <property type="match status" value="1"/>
</dbReference>
<feature type="domain" description="BSD" evidence="2">
    <location>
        <begin position="203"/>
        <end position="238"/>
    </location>
</feature>
<evidence type="ECO:0000313" key="4">
    <source>
        <dbReference type="Proteomes" id="UP000612746"/>
    </source>
</evidence>
<accession>A0A8H7Q2Y0</accession>
<evidence type="ECO:0000313" key="3">
    <source>
        <dbReference type="EMBL" id="KAG2184054.1"/>
    </source>
</evidence>
<dbReference type="GO" id="GO:0038203">
    <property type="term" value="P:TORC2 signaling"/>
    <property type="evidence" value="ECO:0007669"/>
    <property type="project" value="TreeGrafter"/>
</dbReference>
<reference evidence="3" key="1">
    <citation type="submission" date="2020-12" db="EMBL/GenBank/DDBJ databases">
        <title>Metabolic potential, ecology and presence of endohyphal bacteria is reflected in genomic diversity of Mucoromycotina.</title>
        <authorList>
            <person name="Muszewska A."/>
            <person name="Okrasinska A."/>
            <person name="Steczkiewicz K."/>
            <person name="Drgas O."/>
            <person name="Orlowska M."/>
            <person name="Perlinska-Lenart U."/>
            <person name="Aleksandrzak-Piekarczyk T."/>
            <person name="Szatraj K."/>
            <person name="Zielenkiewicz U."/>
            <person name="Pilsyk S."/>
            <person name="Malc E."/>
            <person name="Mieczkowski P."/>
            <person name="Kruszewska J.S."/>
            <person name="Biernat P."/>
            <person name="Pawlowska J."/>
        </authorList>
    </citation>
    <scope>NUCLEOTIDE SEQUENCE</scope>
    <source>
        <strain evidence="3">WA0000051536</strain>
    </source>
</reference>
<dbReference type="EMBL" id="JAEPRA010000006">
    <property type="protein sequence ID" value="KAG2184054.1"/>
    <property type="molecule type" value="Genomic_DNA"/>
</dbReference>
<evidence type="ECO:0000259" key="2">
    <source>
        <dbReference type="PROSITE" id="PS50858"/>
    </source>
</evidence>